<feature type="domain" description="DUF7007" evidence="2">
    <location>
        <begin position="106"/>
        <end position="219"/>
    </location>
</feature>
<geneLocation type="plasmid" evidence="3">
    <name>pTi_CFBP2788</name>
</geneLocation>
<dbReference type="InterPro" id="IPR054276">
    <property type="entry name" value="DUF7007"/>
</dbReference>
<evidence type="ECO:0000256" key="1">
    <source>
        <dbReference type="SAM" id="MobiDB-lite"/>
    </source>
</evidence>
<name>A0A2Z2PKK2_9HYPH</name>
<accession>A0A2Z2PKK2</accession>
<organism evidence="3">
    <name type="scientific">Agrobacterium fabrum</name>
    <dbReference type="NCBI Taxonomy" id="1176649"/>
    <lineage>
        <taxon>Bacteria</taxon>
        <taxon>Pseudomonadati</taxon>
        <taxon>Pseudomonadota</taxon>
        <taxon>Alphaproteobacteria</taxon>
        <taxon>Hyphomicrobiales</taxon>
        <taxon>Rhizobiaceae</taxon>
        <taxon>Rhizobium/Agrobacterium group</taxon>
        <taxon>Agrobacterium</taxon>
        <taxon>Agrobacterium tumefaciens complex</taxon>
    </lineage>
</organism>
<reference evidence="3" key="1">
    <citation type="submission" date="2016-10" db="EMBL/GenBank/DDBJ databases">
        <title>Agrobacterium Ti plasmids: Classification based on T-DNA and Vir regions organization.</title>
        <authorList>
            <person name="Nabi N."/>
            <person name="Vial L."/>
            <person name="Ben Hafsa A."/>
            <person name="Chapulliot D."/>
            <person name="Berard A."/>
            <person name="Chauveau A."/>
            <person name="Le Paslier M.-C."/>
            <person name="Harzallah Skhiri F."/>
            <person name="Brunel D."/>
            <person name="Nesme X."/>
            <person name="Chaouachi M."/>
        </authorList>
    </citation>
    <scope>NUCLEOTIDE SEQUENCE</scope>
    <source>
        <strain evidence="3">CFBP2788</strain>
        <plasmid evidence="3">pTi_CFBP2788</plasmid>
    </source>
</reference>
<keyword evidence="3" id="KW-0614">Plasmid</keyword>
<protein>
    <recommendedName>
        <fullName evidence="2">DUF7007 domain-containing protein</fullName>
    </recommendedName>
</protein>
<evidence type="ECO:0000313" key="3">
    <source>
        <dbReference type="EMBL" id="ASK41995.1"/>
    </source>
</evidence>
<feature type="compositionally biased region" description="Polar residues" evidence="1">
    <location>
        <begin position="7"/>
        <end position="16"/>
    </location>
</feature>
<sequence length="295" mass="32989">MKGPTPETASPSTPDTSGIEFGRSADGLTVARIGDLVFAMMPARNGQYFLSSAWQVPRPLADLKREDFYSHHGRIEDEPVFRARMFEQAEHSRELLLLARRPARIHCNTPWGPSQGATIYAEGVVFHTTVGHGGFKLSAERNARVHPMLGRDSGFYEEDAEWAIVALTFPDLFTVFERKCADKMIRDCWPDACEAVFGRVLVPGESMEKDRRAFELRHANDWVVISALRSDHHPGMTEVIATRGGRRDHGVEERRFLVPSVDYQAGGFGFVIDETRYAAFDGPSSFASWNGRDAA</sequence>
<evidence type="ECO:0000259" key="2">
    <source>
        <dbReference type="Pfam" id="PF22653"/>
    </source>
</evidence>
<feature type="region of interest" description="Disordered" evidence="1">
    <location>
        <begin position="1"/>
        <end position="21"/>
    </location>
</feature>
<proteinExistence type="predicted"/>
<dbReference type="Pfam" id="PF22653">
    <property type="entry name" value="DUF7007"/>
    <property type="match status" value="1"/>
</dbReference>
<dbReference type="EMBL" id="KY000032">
    <property type="protein sequence ID" value="ASK41995.1"/>
    <property type="molecule type" value="Genomic_DNA"/>
</dbReference>
<dbReference type="RefSeq" id="WP_065657588.1">
    <property type="nucleotide sequence ID" value="NZ_CP116687.1"/>
</dbReference>
<dbReference type="AlphaFoldDB" id="A0A2Z2PKK2"/>